<dbReference type="EMBL" id="CM051406">
    <property type="protein sequence ID" value="KAJ4703511.1"/>
    <property type="molecule type" value="Genomic_DNA"/>
</dbReference>
<evidence type="ECO:0000313" key="1">
    <source>
        <dbReference type="EMBL" id="KAJ4703511.1"/>
    </source>
</evidence>
<name>A0ACC1WX61_MELAZ</name>
<evidence type="ECO:0000313" key="2">
    <source>
        <dbReference type="Proteomes" id="UP001164539"/>
    </source>
</evidence>
<organism evidence="1 2">
    <name type="scientific">Melia azedarach</name>
    <name type="common">Chinaberry tree</name>
    <dbReference type="NCBI Taxonomy" id="155640"/>
    <lineage>
        <taxon>Eukaryota</taxon>
        <taxon>Viridiplantae</taxon>
        <taxon>Streptophyta</taxon>
        <taxon>Embryophyta</taxon>
        <taxon>Tracheophyta</taxon>
        <taxon>Spermatophyta</taxon>
        <taxon>Magnoliopsida</taxon>
        <taxon>eudicotyledons</taxon>
        <taxon>Gunneridae</taxon>
        <taxon>Pentapetalae</taxon>
        <taxon>rosids</taxon>
        <taxon>malvids</taxon>
        <taxon>Sapindales</taxon>
        <taxon>Meliaceae</taxon>
        <taxon>Melia</taxon>
    </lineage>
</organism>
<proteinExistence type="predicted"/>
<comment type="caution">
    <text evidence="1">The sequence shown here is derived from an EMBL/GenBank/DDBJ whole genome shotgun (WGS) entry which is preliminary data.</text>
</comment>
<keyword evidence="2" id="KW-1185">Reference proteome</keyword>
<protein>
    <submittedName>
        <fullName evidence="1">Glyoxysomal processing protease, glyoxysomal-like protein</fullName>
    </submittedName>
</protein>
<dbReference type="Proteomes" id="UP001164539">
    <property type="component" value="Chromosome 13"/>
</dbReference>
<gene>
    <name evidence="1" type="ORF">OWV82_023408</name>
</gene>
<accession>A0ACC1WX61</accession>
<sequence>MQMSCSYKVHLISVLRLIAHCNQKPRNNKQIRMGFAEMADFSRNFGVLVRVQGPDPKGLKMRRHAFHQYNSGKTTLSASGMLLPCNIFDAEVAERNWGVNGLVVTVASVVEPFLSLQHREKNTSEGQPELISGAQIDIMVEEKLRLQKEQEDSDKGSPGWITAQVIMLVDIPVSSLALQSLIEASSGSLEHGWEVGWSLAPYDNGSQPISDVVRTQIERGNKSFMESYGHMTQESSNLGIVTNLTTRVAILGVSFYLKDLPSITISPLIKRGDFLLAVGSPFGVLSPMHFFNSISMGSVANCYPPRSATRSLLMADIRCLPGMEGGPLFGEHAHFIGILIRPLRQKNSGAEIQLMIPWEAIATACSDLLLKEPQNAEKEIHINKGNLNAVGNSLLFNSRISDGPCCAKHEHPDSFCPSPLPVQNAVASVCLITVDDGVWASGVLLNDQGLILTNAHLLEPWRFGKTTVNGWKYGKESMRFSFPLEDSTSSRHTGVDGYQKSQILPLKAPNIVDSSADERRAYKLSSFYKGHKNIRVRLDHMDRWIWCDAKVVYICKGPLDVALLQLDCVPDQLCPIVADFVNPSLGSTAYVIGHGLFGPRCGLYPSVSSGVVAKVVKAKLPPFGQSTLQGDSGHPAMLETTAAVHPGGSGGAVVNLDGHMIGLVTSNARHGGGKVIPHLNFSIPCAVLAPIFEFARDMQNISLLHHKLDQPNKDLAQVWALMPPLSQKPGPGLPHPPQILVEDNKDGKGSRFAKFIAQRQEILKHSTQVGNAERNSGDIFRSKL</sequence>
<reference evidence="1 2" key="1">
    <citation type="journal article" date="2023" name="Science">
        <title>Complex scaffold remodeling in plant triterpene biosynthesis.</title>
        <authorList>
            <person name="De La Pena R."/>
            <person name="Hodgson H."/>
            <person name="Liu J.C."/>
            <person name="Stephenson M.J."/>
            <person name="Martin A.C."/>
            <person name="Owen C."/>
            <person name="Harkess A."/>
            <person name="Leebens-Mack J."/>
            <person name="Jimenez L.E."/>
            <person name="Osbourn A."/>
            <person name="Sattely E.S."/>
        </authorList>
    </citation>
    <scope>NUCLEOTIDE SEQUENCE [LARGE SCALE GENOMIC DNA]</scope>
    <source>
        <strain evidence="2">cv. JPN11</strain>
        <tissue evidence="1">Leaf</tissue>
    </source>
</reference>